<protein>
    <submittedName>
        <fullName evidence="1">Uncharacterized protein</fullName>
    </submittedName>
</protein>
<comment type="caution">
    <text evidence="1">The sequence shown here is derived from an EMBL/GenBank/DDBJ whole genome shotgun (WGS) entry which is preliminary data.</text>
</comment>
<dbReference type="EMBL" id="JAIWYP010000006">
    <property type="protein sequence ID" value="KAH3815369.1"/>
    <property type="molecule type" value="Genomic_DNA"/>
</dbReference>
<dbReference type="AlphaFoldDB" id="A0A9D4GH57"/>
<proteinExistence type="predicted"/>
<sequence>MWTPTPREKSKTGFQGIAVLNSWTLPLLATGLRLLSVFAEVTCPLLPFFCSKRCCCRRLVVGRQCCRMAAAPWYLLAPHVGRQCCRMGV</sequence>
<gene>
    <name evidence="1" type="ORF">DPMN_143891</name>
</gene>
<reference evidence="1" key="2">
    <citation type="submission" date="2020-11" db="EMBL/GenBank/DDBJ databases">
        <authorList>
            <person name="McCartney M.A."/>
            <person name="Auch B."/>
            <person name="Kono T."/>
            <person name="Mallez S."/>
            <person name="Becker A."/>
            <person name="Gohl D.M."/>
            <person name="Silverstein K.A.T."/>
            <person name="Koren S."/>
            <person name="Bechman K.B."/>
            <person name="Herman A."/>
            <person name="Abrahante J.E."/>
            <person name="Garbe J."/>
        </authorList>
    </citation>
    <scope>NUCLEOTIDE SEQUENCE</scope>
    <source>
        <strain evidence="1">Duluth1</strain>
        <tissue evidence="1">Whole animal</tissue>
    </source>
</reference>
<keyword evidence="2" id="KW-1185">Reference proteome</keyword>
<organism evidence="1 2">
    <name type="scientific">Dreissena polymorpha</name>
    <name type="common">Zebra mussel</name>
    <name type="synonym">Mytilus polymorpha</name>
    <dbReference type="NCBI Taxonomy" id="45954"/>
    <lineage>
        <taxon>Eukaryota</taxon>
        <taxon>Metazoa</taxon>
        <taxon>Spiralia</taxon>
        <taxon>Lophotrochozoa</taxon>
        <taxon>Mollusca</taxon>
        <taxon>Bivalvia</taxon>
        <taxon>Autobranchia</taxon>
        <taxon>Heteroconchia</taxon>
        <taxon>Euheterodonta</taxon>
        <taxon>Imparidentia</taxon>
        <taxon>Neoheterodontei</taxon>
        <taxon>Myida</taxon>
        <taxon>Dreissenoidea</taxon>
        <taxon>Dreissenidae</taxon>
        <taxon>Dreissena</taxon>
    </lineage>
</organism>
<accession>A0A9D4GH57</accession>
<evidence type="ECO:0000313" key="2">
    <source>
        <dbReference type="Proteomes" id="UP000828390"/>
    </source>
</evidence>
<evidence type="ECO:0000313" key="1">
    <source>
        <dbReference type="EMBL" id="KAH3815369.1"/>
    </source>
</evidence>
<dbReference type="Proteomes" id="UP000828390">
    <property type="component" value="Unassembled WGS sequence"/>
</dbReference>
<reference evidence="1" key="1">
    <citation type="journal article" date="2019" name="bioRxiv">
        <title>The Genome of the Zebra Mussel, Dreissena polymorpha: A Resource for Invasive Species Research.</title>
        <authorList>
            <person name="McCartney M.A."/>
            <person name="Auch B."/>
            <person name="Kono T."/>
            <person name="Mallez S."/>
            <person name="Zhang Y."/>
            <person name="Obille A."/>
            <person name="Becker A."/>
            <person name="Abrahante J.E."/>
            <person name="Garbe J."/>
            <person name="Badalamenti J.P."/>
            <person name="Herman A."/>
            <person name="Mangelson H."/>
            <person name="Liachko I."/>
            <person name="Sullivan S."/>
            <person name="Sone E.D."/>
            <person name="Koren S."/>
            <person name="Silverstein K.A.T."/>
            <person name="Beckman K.B."/>
            <person name="Gohl D.M."/>
        </authorList>
    </citation>
    <scope>NUCLEOTIDE SEQUENCE</scope>
    <source>
        <strain evidence="1">Duluth1</strain>
        <tissue evidence="1">Whole animal</tissue>
    </source>
</reference>
<name>A0A9D4GH57_DREPO</name>